<evidence type="ECO:0008006" key="4">
    <source>
        <dbReference type="Google" id="ProtNLM"/>
    </source>
</evidence>
<dbReference type="SUPFAM" id="SSF51445">
    <property type="entry name" value="(Trans)glycosidases"/>
    <property type="match status" value="1"/>
</dbReference>
<sequence>ASATVNVNSTIENHLNTDSKVTVEIALLDPDGRTVATGSKEDTVPAGGSRELDQSFVIENPQRWDINSPKLYTAKTTVRMGNEVVDTDINTFGIRTFRFTANDGFYLNGRRLQLYGVNLHHDQGPLGAAFNVRAMERQLEIMRDMGCNSIRTSHNAPAPELIDLCDRMGFVVWDEAFDKWDGTASRVSNEPLEEFGEKQLRNFVMRDRNHPSIVVWSIGNEIGTQSPGSTREGKNAENVTFMSNFVRKYDPTRPVTIGNDNPGDGNSDVLDALDVV</sequence>
<dbReference type="InterPro" id="IPR006102">
    <property type="entry name" value="Ig-like_GH2"/>
</dbReference>
<comment type="caution">
    <text evidence="3">The sequence shown here is derived from an EMBL/GenBank/DDBJ whole genome shotgun (WGS) entry which is preliminary data.</text>
</comment>
<protein>
    <recommendedName>
        <fullName evidence="4">Glycoside hydrolase family 2 catalytic domain-containing protein</fullName>
    </recommendedName>
</protein>
<dbReference type="InterPro" id="IPR013783">
    <property type="entry name" value="Ig-like_fold"/>
</dbReference>
<reference evidence="3" key="1">
    <citation type="journal article" date="2014" name="Front. Microbiol.">
        <title>High frequency of phylogenetically diverse reductive dehalogenase-homologous genes in deep subseafloor sedimentary metagenomes.</title>
        <authorList>
            <person name="Kawai M."/>
            <person name="Futagami T."/>
            <person name="Toyoda A."/>
            <person name="Takaki Y."/>
            <person name="Nishi S."/>
            <person name="Hori S."/>
            <person name="Arai W."/>
            <person name="Tsubouchi T."/>
            <person name="Morono Y."/>
            <person name="Uchiyama I."/>
            <person name="Ito T."/>
            <person name="Fujiyama A."/>
            <person name="Inagaki F."/>
            <person name="Takami H."/>
        </authorList>
    </citation>
    <scope>NUCLEOTIDE SEQUENCE</scope>
    <source>
        <strain evidence="3">Expedition CK06-06</strain>
    </source>
</reference>
<organism evidence="3">
    <name type="scientific">marine sediment metagenome</name>
    <dbReference type="NCBI Taxonomy" id="412755"/>
    <lineage>
        <taxon>unclassified sequences</taxon>
        <taxon>metagenomes</taxon>
        <taxon>ecological metagenomes</taxon>
    </lineage>
</organism>
<dbReference type="InterPro" id="IPR017853">
    <property type="entry name" value="GH"/>
</dbReference>
<evidence type="ECO:0000259" key="1">
    <source>
        <dbReference type="Pfam" id="PF00703"/>
    </source>
</evidence>
<dbReference type="GO" id="GO:0005975">
    <property type="term" value="P:carbohydrate metabolic process"/>
    <property type="evidence" value="ECO:0007669"/>
    <property type="project" value="InterPro"/>
</dbReference>
<feature type="domain" description="Glycoside hydrolase family 2 catalytic" evidence="2">
    <location>
        <begin position="103"/>
        <end position="260"/>
    </location>
</feature>
<evidence type="ECO:0000259" key="2">
    <source>
        <dbReference type="Pfam" id="PF02836"/>
    </source>
</evidence>
<dbReference type="PRINTS" id="PR00132">
    <property type="entry name" value="GLHYDRLASE2"/>
</dbReference>
<gene>
    <name evidence="3" type="ORF">S01H1_30115</name>
</gene>
<dbReference type="Gene3D" id="3.20.20.80">
    <property type="entry name" value="Glycosidases"/>
    <property type="match status" value="1"/>
</dbReference>
<dbReference type="InterPro" id="IPR006101">
    <property type="entry name" value="Glyco_hydro_2"/>
</dbReference>
<dbReference type="PANTHER" id="PTHR42732">
    <property type="entry name" value="BETA-GALACTOSIDASE"/>
    <property type="match status" value="1"/>
</dbReference>
<dbReference type="InterPro" id="IPR051913">
    <property type="entry name" value="GH2_Domain-Containing"/>
</dbReference>
<dbReference type="AlphaFoldDB" id="X0V3Q8"/>
<feature type="non-terminal residue" evidence="3">
    <location>
        <position position="1"/>
    </location>
</feature>
<dbReference type="InterPro" id="IPR036156">
    <property type="entry name" value="Beta-gal/glucu_dom_sf"/>
</dbReference>
<dbReference type="PROSITE" id="PS00608">
    <property type="entry name" value="GLYCOSYL_HYDROL_F2_2"/>
    <property type="match status" value="1"/>
</dbReference>
<dbReference type="Gene3D" id="2.60.40.10">
    <property type="entry name" value="Immunoglobulins"/>
    <property type="match status" value="1"/>
</dbReference>
<accession>X0V3Q8</accession>
<name>X0V3Q8_9ZZZZ</name>
<dbReference type="Pfam" id="PF02836">
    <property type="entry name" value="Glyco_hydro_2_C"/>
    <property type="match status" value="1"/>
</dbReference>
<dbReference type="PANTHER" id="PTHR42732:SF1">
    <property type="entry name" value="BETA-MANNOSIDASE"/>
    <property type="match status" value="1"/>
</dbReference>
<feature type="non-terminal residue" evidence="3">
    <location>
        <position position="276"/>
    </location>
</feature>
<dbReference type="EMBL" id="BARS01018508">
    <property type="protein sequence ID" value="GAF95285.1"/>
    <property type="molecule type" value="Genomic_DNA"/>
</dbReference>
<dbReference type="InterPro" id="IPR006103">
    <property type="entry name" value="Glyco_hydro_2_cat"/>
</dbReference>
<feature type="domain" description="Glycoside hydrolase family 2 immunoglobulin-like beta-sandwich" evidence="1">
    <location>
        <begin position="2"/>
        <end position="95"/>
    </location>
</feature>
<dbReference type="Pfam" id="PF00703">
    <property type="entry name" value="Glyco_hydro_2"/>
    <property type="match status" value="1"/>
</dbReference>
<dbReference type="SUPFAM" id="SSF49303">
    <property type="entry name" value="beta-Galactosidase/glucuronidase domain"/>
    <property type="match status" value="1"/>
</dbReference>
<dbReference type="InterPro" id="IPR023232">
    <property type="entry name" value="Glyco_hydro_2_AS"/>
</dbReference>
<evidence type="ECO:0000313" key="3">
    <source>
        <dbReference type="EMBL" id="GAF95285.1"/>
    </source>
</evidence>
<dbReference type="GO" id="GO:0004553">
    <property type="term" value="F:hydrolase activity, hydrolyzing O-glycosyl compounds"/>
    <property type="evidence" value="ECO:0007669"/>
    <property type="project" value="InterPro"/>
</dbReference>
<proteinExistence type="predicted"/>